<dbReference type="InterPro" id="IPR023230">
    <property type="entry name" value="Glyco_hydro_2_CS"/>
</dbReference>
<dbReference type="PANTHER" id="PTHR46323">
    <property type="entry name" value="BETA-GALACTOSIDASE"/>
    <property type="match status" value="1"/>
</dbReference>
<dbReference type="PROSITE" id="PS00608">
    <property type="entry name" value="GLYCOSYL_HYDROL_F2_2"/>
    <property type="match status" value="1"/>
</dbReference>
<dbReference type="Gene3D" id="2.70.98.10">
    <property type="match status" value="1"/>
</dbReference>
<dbReference type="EMBL" id="JAVLVU010000001">
    <property type="protein sequence ID" value="MDT3401966.1"/>
    <property type="molecule type" value="Genomic_DNA"/>
</dbReference>
<dbReference type="InterPro" id="IPR036156">
    <property type="entry name" value="Beta-gal/glucu_dom_sf"/>
</dbReference>
<dbReference type="RefSeq" id="WP_311947993.1">
    <property type="nucleotide sequence ID" value="NZ_JAVLVU010000001.1"/>
</dbReference>
<dbReference type="InterPro" id="IPR014718">
    <property type="entry name" value="GH-type_carb-bd"/>
</dbReference>
<reference evidence="14" key="1">
    <citation type="submission" date="2023-07" db="EMBL/GenBank/DDBJ databases">
        <title>Functional and genomic diversity of the sorghum phyllosphere microbiome.</title>
        <authorList>
            <person name="Shade A."/>
        </authorList>
    </citation>
    <scope>NUCLEOTIDE SEQUENCE [LARGE SCALE GENOMIC DNA]</scope>
    <source>
        <strain evidence="14">SORGH_AS_0422</strain>
    </source>
</reference>
<dbReference type="PROSITE" id="PS00719">
    <property type="entry name" value="GLYCOSYL_HYDROL_F2_1"/>
    <property type="match status" value="1"/>
</dbReference>
<comment type="subunit">
    <text evidence="4">Monomer.</text>
</comment>
<dbReference type="InterPro" id="IPR004199">
    <property type="entry name" value="B-gal_small/dom_5"/>
</dbReference>
<dbReference type="Pfam" id="PF00703">
    <property type="entry name" value="Glyco_hydro_2"/>
    <property type="match status" value="1"/>
</dbReference>
<evidence type="ECO:0000259" key="12">
    <source>
        <dbReference type="SMART" id="SM01038"/>
    </source>
</evidence>
<dbReference type="Pfam" id="PF02836">
    <property type="entry name" value="Glyco_hydro_2_C"/>
    <property type="match status" value="1"/>
</dbReference>
<dbReference type="InterPro" id="IPR006104">
    <property type="entry name" value="Glyco_hydro_2_N"/>
</dbReference>
<keyword evidence="7" id="KW-0106">Calcium</keyword>
<dbReference type="InterPro" id="IPR013783">
    <property type="entry name" value="Ig-like_fold"/>
</dbReference>
<keyword evidence="6 10" id="KW-0378">Hydrolase</keyword>
<evidence type="ECO:0000256" key="8">
    <source>
        <dbReference type="ARBA" id="ARBA00023295"/>
    </source>
</evidence>
<evidence type="ECO:0000313" key="13">
    <source>
        <dbReference type="EMBL" id="MDT3401966.1"/>
    </source>
</evidence>
<dbReference type="SUPFAM" id="SSF49785">
    <property type="entry name" value="Galactose-binding domain-like"/>
    <property type="match status" value="1"/>
</dbReference>
<dbReference type="InterPro" id="IPR050347">
    <property type="entry name" value="Bact_Beta-galactosidase"/>
</dbReference>
<evidence type="ECO:0000256" key="5">
    <source>
        <dbReference type="ARBA" id="ARBA00012756"/>
    </source>
</evidence>
<dbReference type="Gene3D" id="2.60.40.10">
    <property type="entry name" value="Immunoglobulins"/>
    <property type="match status" value="2"/>
</dbReference>
<feature type="signal peptide" evidence="11">
    <location>
        <begin position="1"/>
        <end position="22"/>
    </location>
</feature>
<evidence type="ECO:0000256" key="7">
    <source>
        <dbReference type="ARBA" id="ARBA00022837"/>
    </source>
</evidence>
<dbReference type="InterPro" id="IPR017853">
    <property type="entry name" value="GH"/>
</dbReference>
<dbReference type="Pfam" id="PF02929">
    <property type="entry name" value="Bgal_small_N"/>
    <property type="match status" value="1"/>
</dbReference>
<evidence type="ECO:0000256" key="10">
    <source>
        <dbReference type="RuleBase" id="RU361154"/>
    </source>
</evidence>
<dbReference type="InterPro" id="IPR006101">
    <property type="entry name" value="Glyco_hydro_2"/>
</dbReference>
<comment type="catalytic activity">
    <reaction evidence="1 10">
        <text>Hydrolysis of terminal non-reducing beta-D-galactose residues in beta-D-galactosides.</text>
        <dbReference type="EC" id="3.2.1.23"/>
    </reaction>
</comment>
<dbReference type="Pfam" id="PF16353">
    <property type="entry name" value="LacZ_4"/>
    <property type="match status" value="1"/>
</dbReference>
<dbReference type="Gene3D" id="3.20.20.80">
    <property type="entry name" value="Glycosidases"/>
    <property type="match status" value="1"/>
</dbReference>
<accession>A0ABU3GQZ4</accession>
<dbReference type="Proteomes" id="UP001258315">
    <property type="component" value="Unassembled WGS sequence"/>
</dbReference>
<evidence type="ECO:0000256" key="4">
    <source>
        <dbReference type="ARBA" id="ARBA00011245"/>
    </source>
</evidence>
<organism evidence="13 14">
    <name type="scientific">Mucilaginibacter terrae</name>
    <dbReference type="NCBI Taxonomy" id="1955052"/>
    <lineage>
        <taxon>Bacteria</taxon>
        <taxon>Pseudomonadati</taxon>
        <taxon>Bacteroidota</taxon>
        <taxon>Sphingobacteriia</taxon>
        <taxon>Sphingobacteriales</taxon>
        <taxon>Sphingobacteriaceae</taxon>
        <taxon>Mucilaginibacter</taxon>
    </lineage>
</organism>
<feature type="chain" id="PRO_5045882605" description="Beta-galactosidase" evidence="11">
    <location>
        <begin position="23"/>
        <end position="1049"/>
    </location>
</feature>
<dbReference type="GO" id="GO:0004565">
    <property type="term" value="F:beta-galactosidase activity"/>
    <property type="evidence" value="ECO:0007669"/>
    <property type="project" value="UniProtKB-EC"/>
</dbReference>
<dbReference type="SMART" id="SM01038">
    <property type="entry name" value="Bgal_small_N"/>
    <property type="match status" value="1"/>
</dbReference>
<proteinExistence type="inferred from homology"/>
<evidence type="ECO:0000256" key="11">
    <source>
        <dbReference type="SAM" id="SignalP"/>
    </source>
</evidence>
<dbReference type="InterPro" id="IPR006103">
    <property type="entry name" value="Glyco_hydro_2_cat"/>
</dbReference>
<evidence type="ECO:0000256" key="6">
    <source>
        <dbReference type="ARBA" id="ARBA00022801"/>
    </source>
</evidence>
<dbReference type="InterPro" id="IPR011013">
    <property type="entry name" value="Gal_mutarotase_sf_dom"/>
</dbReference>
<dbReference type="EC" id="3.2.1.23" evidence="5 10"/>
<dbReference type="PRINTS" id="PR00132">
    <property type="entry name" value="GLHYDRLASE2"/>
</dbReference>
<name>A0ABU3GQZ4_9SPHI</name>
<dbReference type="InterPro" id="IPR023232">
    <property type="entry name" value="Glyco_hydro_2_AS"/>
</dbReference>
<dbReference type="SUPFAM" id="SSF74650">
    <property type="entry name" value="Galactose mutarotase-like"/>
    <property type="match status" value="1"/>
</dbReference>
<dbReference type="PANTHER" id="PTHR46323:SF2">
    <property type="entry name" value="BETA-GALACTOSIDASE"/>
    <property type="match status" value="1"/>
</dbReference>
<evidence type="ECO:0000256" key="2">
    <source>
        <dbReference type="ARBA" id="ARBA00001913"/>
    </source>
</evidence>
<dbReference type="InterPro" id="IPR032312">
    <property type="entry name" value="LacZ_4"/>
</dbReference>
<keyword evidence="14" id="KW-1185">Reference proteome</keyword>
<comment type="cofactor">
    <cofactor evidence="2">
        <name>Ca(2+)</name>
        <dbReference type="ChEBI" id="CHEBI:29108"/>
    </cofactor>
</comment>
<dbReference type="InterPro" id="IPR006102">
    <property type="entry name" value="Ig-like_GH2"/>
</dbReference>
<comment type="similarity">
    <text evidence="3 10">Belongs to the glycosyl hydrolase 2 family.</text>
</comment>
<dbReference type="Gene3D" id="2.60.120.260">
    <property type="entry name" value="Galactose-binding domain-like"/>
    <property type="match status" value="1"/>
</dbReference>
<evidence type="ECO:0000256" key="1">
    <source>
        <dbReference type="ARBA" id="ARBA00001412"/>
    </source>
</evidence>
<sequence length="1049" mass="119363">MNIKNICLCITAALITALPTLAQQHDWENPAVTQINTQPAHTTLIPYADVSSALTFKKERSPFYQSLNGIWKFKWCKTPLDVPANFGKKVMDTSGWDDLFVPGNWQMDGRYDRPIFTNIVYPFPPTPPFVPKADTNSTGLYKTTFRVAEGWKGKQVFLHFAAAQSALYVWINGKKVGYHEDGMTPAEFNITPYLQKGENTLSAEVINWSDGSYLEDQDFWRLSGIFRDVFLFATPVVHMRDYHLQADLDKQYKDANLNLKVNVQNYTGKNGGKHSVRFTLQDVQGKAVFKQTQVVPGFSSAKETEVSFKVTLTNPAKWTAETPNLYTAVIELLGTDGKVTEVLTSKTGFRKVEIVKGHMLVNGKPVKIKGVNRHEFDMYTGRYISRESMIRDIELMKQNNFNAVRTCHYPNATEWYELCDEYGLYVMDEANVESHGLWTREKIYLAEKPEWKQAFVERGTAMVQRDKNHPSIIFWSMGNESGWGPNFDAMYAAIKKIDGTRPIHYESRTPNVRMLNRYDIISMMYPDTATINKFVKQDTTRPVIICEFAHAMGNGLGDYRHYWDLFYNNTRLQGGFIWDWVDQGIRAKDKNGREYWDIINHIDSANVNDGLIGPDRIPQPEIHEAKKVQQNINVQAIDILKGKVSVNNGFYFDDLSNITLHWTLLQNGEPVQSGIINQLNIAAQTSTEITVPYNASLIKPGNEYHLRFSFKLKEEMLWAAKGFEIASEQLTIPLHPDNTKRIPVKLPKLNSAENDKNIVVFGGDFSINFSKETAALTSFKKEGVELLTAPIQPSFWRVPTDNDEGGMHRSYAWRWRNAGLDNFTVTPVKIKLGRNDEYVVEIEAKSTIKLKQGQIDHTATYSILGNGEVKVDNHYEVTGTVPPLARVGLQFAMPSSFTRVKWFGNGPFESYADRQESAFAGVYTAAVADQHFPFVMPQETGNKTNVRWMLIANHNGQGLLATGEPFMNVNVQDYSMKALNESKTSHFLVRGDKTYVNIDLKQMGLGGDDSWSPRVHAEYLLREKEYRFSFTLKPISNLAESLEIKNEER</sequence>
<feature type="domain" description="Beta galactosidase small chain/" evidence="12">
    <location>
        <begin position="759"/>
        <end position="1033"/>
    </location>
</feature>
<dbReference type="SUPFAM" id="SSF51445">
    <property type="entry name" value="(Trans)glycosidases"/>
    <property type="match status" value="1"/>
</dbReference>
<dbReference type="SUPFAM" id="SSF49303">
    <property type="entry name" value="beta-Galactosidase/glucuronidase domain"/>
    <property type="match status" value="2"/>
</dbReference>
<comment type="caution">
    <text evidence="13">The sequence shown here is derived from an EMBL/GenBank/DDBJ whole genome shotgun (WGS) entry which is preliminary data.</text>
</comment>
<keyword evidence="8 10" id="KW-0326">Glycosidase</keyword>
<dbReference type="Pfam" id="PF02837">
    <property type="entry name" value="Glyco_hydro_2_N"/>
    <property type="match status" value="1"/>
</dbReference>
<evidence type="ECO:0000313" key="14">
    <source>
        <dbReference type="Proteomes" id="UP001258315"/>
    </source>
</evidence>
<evidence type="ECO:0000256" key="9">
    <source>
        <dbReference type="ARBA" id="ARBA00032230"/>
    </source>
</evidence>
<gene>
    <name evidence="13" type="ORF">QE417_001038</name>
</gene>
<dbReference type="InterPro" id="IPR008979">
    <property type="entry name" value="Galactose-bd-like_sf"/>
</dbReference>
<protein>
    <recommendedName>
        <fullName evidence="5 10">Beta-galactosidase</fullName>
        <ecNumber evidence="5 10">3.2.1.23</ecNumber>
    </recommendedName>
    <alternativeName>
        <fullName evidence="9 10">Lactase</fullName>
    </alternativeName>
</protein>
<keyword evidence="11" id="KW-0732">Signal</keyword>
<evidence type="ECO:0000256" key="3">
    <source>
        <dbReference type="ARBA" id="ARBA00007401"/>
    </source>
</evidence>